<evidence type="ECO:0000313" key="1">
    <source>
        <dbReference type="EMBL" id="GKH73504.1"/>
    </source>
</evidence>
<dbReference type="EMBL" id="BQNZ01000003">
    <property type="protein sequence ID" value="GKH73504.1"/>
    <property type="molecule type" value="Genomic_DNA"/>
</dbReference>
<dbReference type="RefSeq" id="WP_075965743.1">
    <property type="nucleotide sequence ID" value="NZ_BQNZ01000003.1"/>
</dbReference>
<reference evidence="1" key="1">
    <citation type="submission" date="2022-01" db="EMBL/GenBank/DDBJ databases">
        <title>Novel bile acid biosynthetic pathways are enriched in the microbiome of centenarians.</title>
        <authorList>
            <person name="Sato Y."/>
            <person name="Atarashi K."/>
            <person name="Plichta R.D."/>
            <person name="Arai Y."/>
            <person name="Sasajima S."/>
            <person name="Kearney M.S."/>
            <person name="Suda W."/>
            <person name="Takeshita K."/>
            <person name="Sasaki T."/>
            <person name="Okamoto S."/>
            <person name="Skelly N.A."/>
            <person name="Okamura Y."/>
            <person name="Vlamakis H."/>
            <person name="Li Y."/>
            <person name="Tanoue T."/>
            <person name="Takei H."/>
            <person name="Nittono H."/>
            <person name="Narushima S."/>
            <person name="Irie J."/>
            <person name="Itoh H."/>
            <person name="Moriya K."/>
            <person name="Sugiura Y."/>
            <person name="Suematsu M."/>
            <person name="Moritoki N."/>
            <person name="Shibata S."/>
            <person name="Littman R.D."/>
            <person name="Fischbach A.M."/>
            <person name="Uwamino Y."/>
            <person name="Inoue T."/>
            <person name="Honda A."/>
            <person name="Hattori M."/>
            <person name="Murai T."/>
            <person name="Xavier J.R."/>
            <person name="Hirose N."/>
            <person name="Honda K."/>
        </authorList>
    </citation>
    <scope>NUCLEOTIDE SEQUENCE</scope>
    <source>
        <strain evidence="1">CE91-St3</strain>
    </source>
</reference>
<accession>A0AA37NZS4</accession>
<gene>
    <name evidence="1" type="ORF">CE91St3_33670</name>
</gene>
<evidence type="ECO:0000313" key="2">
    <source>
        <dbReference type="Proteomes" id="UP001055114"/>
    </source>
</evidence>
<name>A0AA37NZS4_9BACT</name>
<dbReference type="Proteomes" id="UP001055114">
    <property type="component" value="Unassembled WGS sequence"/>
</dbReference>
<comment type="caution">
    <text evidence="1">The sequence shown here is derived from an EMBL/GenBank/DDBJ whole genome shotgun (WGS) entry which is preliminary data.</text>
</comment>
<proteinExistence type="predicted"/>
<organism evidence="1 2">
    <name type="scientific">Parabacteroides merdae</name>
    <dbReference type="NCBI Taxonomy" id="46503"/>
    <lineage>
        <taxon>Bacteria</taxon>
        <taxon>Pseudomonadati</taxon>
        <taxon>Bacteroidota</taxon>
        <taxon>Bacteroidia</taxon>
        <taxon>Bacteroidales</taxon>
        <taxon>Tannerellaceae</taxon>
        <taxon>Parabacteroides</taxon>
    </lineage>
</organism>
<protein>
    <submittedName>
        <fullName evidence="1">Uncharacterized protein</fullName>
    </submittedName>
</protein>
<sequence>MNRPDEILKEIANVIWEQIWASTEWNVVGSWGTNKLAYTEIQDYPALTFLVRGIKFQGRVFVALDESNDTYKLFLMKEEGEEPQLVCETINCDQLGEIIDQYVESGDDEDEYQASLAKILEDLIM</sequence>
<dbReference type="AlphaFoldDB" id="A0AA37NZS4"/>